<dbReference type="PANTHER" id="PTHR39613">
    <property type="entry name" value="ANCHORED CELL WALL PROTEIN, PUTATIVE (AFU_ORTHOLOGUE AFUA_4G08960)-RELATED"/>
    <property type="match status" value="1"/>
</dbReference>
<comment type="caution">
    <text evidence="5">The sequence shown here is derived from an EMBL/GenBank/DDBJ whole genome shotgun (WGS) entry which is preliminary data.</text>
</comment>
<dbReference type="InterPro" id="IPR000326">
    <property type="entry name" value="PAP2/HPO"/>
</dbReference>
<dbReference type="InterPro" id="IPR018620">
    <property type="entry name" value="Ubiquitin3-bd_protein_But2_C"/>
</dbReference>
<dbReference type="AlphaFoldDB" id="A0A1S9RUT0"/>
<dbReference type="SMART" id="SM00014">
    <property type="entry name" value="acidPPc"/>
    <property type="match status" value="1"/>
</dbReference>
<dbReference type="Pfam" id="PF01569">
    <property type="entry name" value="PAP2"/>
    <property type="match status" value="1"/>
</dbReference>
<gene>
    <name evidence="5" type="ORF">PEBR_10810</name>
</gene>
<protein>
    <recommendedName>
        <fullName evidence="4">Phosphatidic acid phosphatase type 2/haloperoxidase domain-containing protein</fullName>
    </recommendedName>
</protein>
<feature type="compositionally biased region" description="Polar residues" evidence="1">
    <location>
        <begin position="370"/>
        <end position="380"/>
    </location>
</feature>
<evidence type="ECO:0000256" key="1">
    <source>
        <dbReference type="SAM" id="MobiDB-lite"/>
    </source>
</evidence>
<feature type="transmembrane region" description="Helical" evidence="2">
    <location>
        <begin position="608"/>
        <end position="629"/>
    </location>
</feature>
<keyword evidence="2" id="KW-0472">Membrane</keyword>
<feature type="region of interest" description="Disordered" evidence="1">
    <location>
        <begin position="214"/>
        <end position="418"/>
    </location>
</feature>
<keyword evidence="2" id="KW-0812">Transmembrane</keyword>
<dbReference type="InterPro" id="IPR054508">
    <property type="entry name" value="PIR1-like_C"/>
</dbReference>
<dbReference type="InterPro" id="IPR036938">
    <property type="entry name" value="PAP2/HPO_sf"/>
</dbReference>
<dbReference type="CDD" id="cd03390">
    <property type="entry name" value="PAP2_containing_1_like"/>
    <property type="match status" value="1"/>
</dbReference>
<accession>A0A1S9RUT0</accession>
<evidence type="ECO:0000256" key="2">
    <source>
        <dbReference type="SAM" id="Phobius"/>
    </source>
</evidence>
<sequence>MKSFLVLAALAASVNGLALFGQAETACCFHLSVTGDVTGPLGQLTDGQSRVGDNSLSQSLFCINSTGVIVDSTGKGCIITTETTQFQCDEGKPGTPGFSIASSGQLQFHGSDYFIACETGQNGGKNIYTTNSTSVTRCKAVYLNADSCVNTGSAPVVSIPPAPASNVTGSGGAISPGAPGASAAGSAAGSPVTILSTVTVSNFVCSATATPGTPAAPAPVPIQASSASSPAAPGASSQTPSAPAGSTTAAVPLAPAPGHSSVSSASASAPAGGAGSASGATAHTSVVPVVPVPGQSSATSASTASASPASASEAPHASGASSTNPSTPCPSSSPCPTCSHPATSSTTGASTPCPSCPPSAVTSSGPPPSSLTFSVTSFGNTTRPSSVPATSPATTPSTSIHPVNSTSTIATSTSTSTSCPTNLSGEFQFPHLIVRIDSAKPDTPHGTGLNGTVNSTVATTYNFDIPPSYSGKTCSLIFLFPRKEDLQTTSFSFSGDGKVAFGKLSQTVSSSTTYNNVPSVSQGLDTIAISPGNSYQVSTFACPAGQALAFEMKNAGSTDFNFFEDWNPSPACVIGFWILDSIEPYHQHFSLQNISLQYPYAVHERIPINYALCISGAFPLVLIIIYTLFIDGLFSHHKPLDPASGKRKLRGPWRWKDRLWEMNCGILGLLLSQGLAFVITQVLKNACGKPRPDLIDRCQPISGSLDLPVYGLSNSSICTGDAKIIKDGFRSWPSASFAGLFYTSLWLGGKLHIMDNRGEAWKSLLVMVPILAATLVAVSRIMDARHHPFDVITGSLLGVACAIVSYRQYFPPITEAWRKGRAFPIRTWGTEPPRPVNAQLTAFSDDDTSALRNPEQDRLHPPAGIERSVSPSGRPAPLGASGYAVPSNPFASQVYPRRRHDQDPDGNWSSSEDDVGNGYEMQHGYAVTRNPAAARGYSPPFESNTAYQSQTHPASEDAMHPTSEVASNHPSRGRQLTDTPLRDV</sequence>
<dbReference type="Proteomes" id="UP000190744">
    <property type="component" value="Unassembled WGS sequence"/>
</dbReference>
<organism evidence="5 6">
    <name type="scientific">Penicillium brasilianum</name>
    <dbReference type="NCBI Taxonomy" id="104259"/>
    <lineage>
        <taxon>Eukaryota</taxon>
        <taxon>Fungi</taxon>
        <taxon>Dikarya</taxon>
        <taxon>Ascomycota</taxon>
        <taxon>Pezizomycotina</taxon>
        <taxon>Eurotiomycetes</taxon>
        <taxon>Eurotiomycetidae</taxon>
        <taxon>Eurotiales</taxon>
        <taxon>Aspergillaceae</taxon>
        <taxon>Penicillium</taxon>
    </lineage>
</organism>
<evidence type="ECO:0000313" key="5">
    <source>
        <dbReference type="EMBL" id="OOQ89146.1"/>
    </source>
</evidence>
<dbReference type="PANTHER" id="PTHR39613:SF1">
    <property type="entry name" value="ANCHORED CELL WALL PROTEIN, PUTATIVE (AFU_ORTHOLOGUE AFUA_4G08960)-RELATED"/>
    <property type="match status" value="1"/>
</dbReference>
<feature type="compositionally biased region" description="Low complexity" evidence="1">
    <location>
        <begin position="381"/>
        <end position="418"/>
    </location>
</feature>
<feature type="compositionally biased region" description="Polar residues" evidence="1">
    <location>
        <begin position="964"/>
        <end position="978"/>
    </location>
</feature>
<feature type="compositionally biased region" description="Low complexity" evidence="1">
    <location>
        <begin position="221"/>
        <end position="326"/>
    </location>
</feature>
<evidence type="ECO:0000259" key="4">
    <source>
        <dbReference type="SMART" id="SM00014"/>
    </source>
</evidence>
<feature type="transmembrane region" description="Helical" evidence="2">
    <location>
        <begin position="664"/>
        <end position="683"/>
    </location>
</feature>
<feature type="compositionally biased region" description="Low complexity" evidence="1">
    <location>
        <begin position="334"/>
        <end position="364"/>
    </location>
</feature>
<feature type="chain" id="PRO_5013114588" description="Phosphatidic acid phosphatase type 2/haloperoxidase domain-containing protein" evidence="3">
    <location>
        <begin position="17"/>
        <end position="984"/>
    </location>
</feature>
<dbReference type="Pfam" id="PF09792">
    <property type="entry name" value="But2"/>
    <property type="match status" value="1"/>
</dbReference>
<proteinExistence type="predicted"/>
<dbReference type="SUPFAM" id="SSF48317">
    <property type="entry name" value="Acid phosphatase/Vanadium-dependent haloperoxidase"/>
    <property type="match status" value="1"/>
</dbReference>
<evidence type="ECO:0000256" key="3">
    <source>
        <dbReference type="SAM" id="SignalP"/>
    </source>
</evidence>
<keyword evidence="3" id="KW-0732">Signal</keyword>
<name>A0A1S9RUT0_PENBI</name>
<feature type="compositionally biased region" description="Polar residues" evidence="1">
    <location>
        <begin position="941"/>
        <end position="953"/>
    </location>
</feature>
<feature type="transmembrane region" description="Helical" evidence="2">
    <location>
        <begin position="731"/>
        <end position="748"/>
    </location>
</feature>
<dbReference type="Gene3D" id="1.20.144.10">
    <property type="entry name" value="Phosphatidic acid phosphatase type 2/haloperoxidase"/>
    <property type="match status" value="1"/>
</dbReference>
<feature type="region of interest" description="Disordered" evidence="1">
    <location>
        <begin position="848"/>
        <end position="984"/>
    </location>
</feature>
<evidence type="ECO:0000313" key="6">
    <source>
        <dbReference type="Proteomes" id="UP000190744"/>
    </source>
</evidence>
<dbReference type="Pfam" id="PF22799">
    <property type="entry name" value="PIR1-like_C"/>
    <property type="match status" value="1"/>
</dbReference>
<keyword evidence="2" id="KW-1133">Transmembrane helix</keyword>
<feature type="signal peptide" evidence="3">
    <location>
        <begin position="1"/>
        <end position="16"/>
    </location>
</feature>
<dbReference type="EMBL" id="LJBN01000116">
    <property type="protein sequence ID" value="OOQ89146.1"/>
    <property type="molecule type" value="Genomic_DNA"/>
</dbReference>
<reference evidence="6" key="1">
    <citation type="submission" date="2015-09" db="EMBL/GenBank/DDBJ databases">
        <authorList>
            <person name="Fill T.P."/>
            <person name="Baretta J.F."/>
            <person name="de Almeida L.G."/>
            <person name="Rocha M."/>
            <person name="de Souza D.H."/>
            <person name="Malavazi I."/>
            <person name="Cerdeira L.T."/>
            <person name="Hong H."/>
            <person name="Samborskyy M."/>
            <person name="de Vasconcelos A.T."/>
            <person name="Leadlay P."/>
            <person name="Rodrigues-Filho E."/>
        </authorList>
    </citation>
    <scope>NUCLEOTIDE SEQUENCE [LARGE SCALE GENOMIC DNA]</scope>
    <source>
        <strain evidence="6">LaBioMMi 136</strain>
    </source>
</reference>
<feature type="transmembrane region" description="Helical" evidence="2">
    <location>
        <begin position="760"/>
        <end position="779"/>
    </location>
</feature>
<feature type="domain" description="Phosphatidic acid phosphatase type 2/haloperoxidase" evidence="4">
    <location>
        <begin position="664"/>
        <end position="806"/>
    </location>
</feature>